<evidence type="ECO:0000313" key="2">
    <source>
        <dbReference type="EMBL" id="OEU13948.1"/>
    </source>
</evidence>
<dbReference type="OrthoDB" id="188983at2759"/>
<proteinExistence type="predicted"/>
<dbReference type="InParanoid" id="A0A1E7F6X5"/>
<keyword evidence="3" id="KW-1185">Reference proteome</keyword>
<evidence type="ECO:0000256" key="1">
    <source>
        <dbReference type="SAM" id="SignalP"/>
    </source>
</evidence>
<accession>A0A1E7F6X5</accession>
<dbReference type="AlphaFoldDB" id="A0A1E7F6X5"/>
<sequence length="234" mass="24800">MKFCLASILALAGSAAAFSPSSLKQSSSTSLHSTSTRGDFLNKIATTFVVVGGVTAFGVPAPANAGWANGPGSGVLDPKDAIIDEDVFKTAAVQKALKCVQSFSSAVTDMKKSLAANSQVDLKPVIRKEFEASKLRAELNTLNSAFDEETQRGTDRLIRVILQDLNELEVTNAQKDGVPRSDVRVSKMNGKIDKLQVAFDSLLKFSPPALKAPKVEPKVEVVEEAPPAAVEEAV</sequence>
<dbReference type="KEGG" id="fcy:FRACYDRAFT_210017"/>
<gene>
    <name evidence="2" type="ORF">FRACYDRAFT_210017</name>
</gene>
<evidence type="ECO:0000313" key="3">
    <source>
        <dbReference type="Proteomes" id="UP000095751"/>
    </source>
</evidence>
<name>A0A1E7F6X5_9STRA</name>
<dbReference type="Proteomes" id="UP000095751">
    <property type="component" value="Unassembled WGS sequence"/>
</dbReference>
<feature type="chain" id="PRO_5009192749" evidence="1">
    <location>
        <begin position="18"/>
        <end position="234"/>
    </location>
</feature>
<dbReference type="EMBL" id="KV784361">
    <property type="protein sequence ID" value="OEU13948.1"/>
    <property type="molecule type" value="Genomic_DNA"/>
</dbReference>
<keyword evidence="1" id="KW-0732">Signal</keyword>
<protein>
    <submittedName>
        <fullName evidence="2">Uncharacterized protein</fullName>
    </submittedName>
</protein>
<feature type="signal peptide" evidence="1">
    <location>
        <begin position="1"/>
        <end position="17"/>
    </location>
</feature>
<organism evidence="2 3">
    <name type="scientific">Fragilariopsis cylindrus CCMP1102</name>
    <dbReference type="NCBI Taxonomy" id="635003"/>
    <lineage>
        <taxon>Eukaryota</taxon>
        <taxon>Sar</taxon>
        <taxon>Stramenopiles</taxon>
        <taxon>Ochrophyta</taxon>
        <taxon>Bacillariophyta</taxon>
        <taxon>Bacillariophyceae</taxon>
        <taxon>Bacillariophycidae</taxon>
        <taxon>Bacillariales</taxon>
        <taxon>Bacillariaceae</taxon>
        <taxon>Fragilariopsis</taxon>
    </lineage>
</organism>
<reference evidence="2 3" key="1">
    <citation type="submission" date="2016-09" db="EMBL/GenBank/DDBJ databases">
        <title>Extensive genetic diversity and differential bi-allelic expression allows diatom success in the polar Southern Ocean.</title>
        <authorList>
            <consortium name="DOE Joint Genome Institute"/>
            <person name="Mock T."/>
            <person name="Otillar R.P."/>
            <person name="Strauss J."/>
            <person name="Dupont C."/>
            <person name="Frickenhaus S."/>
            <person name="Maumus F."/>
            <person name="Mcmullan M."/>
            <person name="Sanges R."/>
            <person name="Schmutz J."/>
            <person name="Toseland A."/>
            <person name="Valas R."/>
            <person name="Veluchamy A."/>
            <person name="Ward B.J."/>
            <person name="Allen A."/>
            <person name="Barry K."/>
            <person name="Falciatore A."/>
            <person name="Ferrante M."/>
            <person name="Fortunato A.E."/>
            <person name="Gloeckner G."/>
            <person name="Gruber A."/>
            <person name="Hipkin R."/>
            <person name="Janech M."/>
            <person name="Kroth P."/>
            <person name="Leese F."/>
            <person name="Lindquist E."/>
            <person name="Lyon B.R."/>
            <person name="Martin J."/>
            <person name="Mayer C."/>
            <person name="Parker M."/>
            <person name="Quesneville H."/>
            <person name="Raymond J."/>
            <person name="Uhlig C."/>
            <person name="Valentin K.U."/>
            <person name="Worden A.Z."/>
            <person name="Armbrust E.V."/>
            <person name="Bowler C."/>
            <person name="Green B."/>
            <person name="Moulton V."/>
            <person name="Van Oosterhout C."/>
            <person name="Grigoriev I."/>
        </authorList>
    </citation>
    <scope>NUCLEOTIDE SEQUENCE [LARGE SCALE GENOMIC DNA]</scope>
    <source>
        <strain evidence="2 3">CCMP1102</strain>
    </source>
</reference>